<evidence type="ECO:0000313" key="2">
    <source>
        <dbReference type="EMBL" id="CBX27816.1"/>
    </source>
</evidence>
<dbReference type="AlphaFoldDB" id="E1YBD9"/>
<dbReference type="PROSITE" id="PS50112">
    <property type="entry name" value="PAS"/>
    <property type="match status" value="1"/>
</dbReference>
<dbReference type="Gene3D" id="3.30.450.20">
    <property type="entry name" value="PAS domain"/>
    <property type="match status" value="1"/>
</dbReference>
<accession>E1YBD9</accession>
<dbReference type="Pfam" id="PF13188">
    <property type="entry name" value="PAS_8"/>
    <property type="match status" value="1"/>
</dbReference>
<dbReference type="EMBL" id="FR695867">
    <property type="protein sequence ID" value="CBX27816.1"/>
    <property type="molecule type" value="Genomic_DNA"/>
</dbReference>
<protein>
    <recommendedName>
        <fullName evidence="1">PAS domain-containing protein</fullName>
    </recommendedName>
</protein>
<name>E1YBD9_9BACT</name>
<proteinExistence type="predicted"/>
<reference evidence="2" key="1">
    <citation type="journal article" date="2011" name="Environ. Microbiol.">
        <title>Genomic insights into the metabolic potential of the polycyclic aromatic hydrocarbon degrading sulfate-reducing Deltaproteobacterium N47.</title>
        <authorList>
            <person name="Bergmann F."/>
            <person name="Selesi D."/>
            <person name="Weinmaier T."/>
            <person name="Tischler P."/>
            <person name="Rattei T."/>
            <person name="Meckenstock R.U."/>
        </authorList>
    </citation>
    <scope>NUCLEOTIDE SEQUENCE</scope>
</reference>
<sequence length="83" mass="9367">MFAVSILLMTSRKQAVKALKESEEKHRLFFENAPIGIIHYNRQGIVTDVNKELTAILGATRGKLLGLNMLDLPNKWLLAKKYG</sequence>
<dbReference type="InterPro" id="IPR000014">
    <property type="entry name" value="PAS"/>
</dbReference>
<gene>
    <name evidence="2" type="ORF">N47_C18740</name>
</gene>
<organism evidence="2">
    <name type="scientific">uncultured Desulfobacterium sp</name>
    <dbReference type="NCBI Taxonomy" id="201089"/>
    <lineage>
        <taxon>Bacteria</taxon>
        <taxon>Pseudomonadati</taxon>
        <taxon>Thermodesulfobacteriota</taxon>
        <taxon>Desulfobacteria</taxon>
        <taxon>Desulfobacterales</taxon>
        <taxon>Desulfobacteriaceae</taxon>
        <taxon>Desulfobacterium</taxon>
        <taxon>environmental samples</taxon>
    </lineage>
</organism>
<evidence type="ECO:0000259" key="1">
    <source>
        <dbReference type="PROSITE" id="PS50112"/>
    </source>
</evidence>
<dbReference type="SUPFAM" id="SSF55785">
    <property type="entry name" value="PYP-like sensor domain (PAS domain)"/>
    <property type="match status" value="1"/>
</dbReference>
<feature type="domain" description="PAS" evidence="1">
    <location>
        <begin position="22"/>
        <end position="70"/>
    </location>
</feature>
<dbReference type="InterPro" id="IPR035965">
    <property type="entry name" value="PAS-like_dom_sf"/>
</dbReference>
<dbReference type="NCBIfam" id="TIGR00229">
    <property type="entry name" value="sensory_box"/>
    <property type="match status" value="1"/>
</dbReference>